<dbReference type="Gene3D" id="1.20.1250.20">
    <property type="entry name" value="MFS general substrate transporter like domains"/>
    <property type="match status" value="1"/>
</dbReference>
<feature type="transmembrane region" description="Helical" evidence="5">
    <location>
        <begin position="417"/>
        <end position="434"/>
    </location>
</feature>
<protein>
    <submittedName>
        <fullName evidence="6">MFS4B-like protein</fullName>
    </submittedName>
</protein>
<keyword evidence="2 5" id="KW-1133">Transmembrane helix</keyword>
<keyword evidence="1 5" id="KW-0812">Transmembrane</keyword>
<feature type="transmembrane region" description="Helical" evidence="5">
    <location>
        <begin position="65"/>
        <end position="85"/>
    </location>
</feature>
<keyword evidence="3 5" id="KW-0472">Membrane</keyword>
<evidence type="ECO:0000256" key="5">
    <source>
        <dbReference type="SAM" id="Phobius"/>
    </source>
</evidence>
<gene>
    <name evidence="6" type="ORF">MAR_000750</name>
</gene>
<feature type="region of interest" description="Disordered" evidence="4">
    <location>
        <begin position="1"/>
        <end position="24"/>
    </location>
</feature>
<feature type="transmembrane region" description="Helical" evidence="5">
    <location>
        <begin position="132"/>
        <end position="160"/>
    </location>
</feature>
<organism evidence="6 7">
    <name type="scientific">Mya arenaria</name>
    <name type="common">Soft-shell clam</name>
    <dbReference type="NCBI Taxonomy" id="6604"/>
    <lineage>
        <taxon>Eukaryota</taxon>
        <taxon>Metazoa</taxon>
        <taxon>Spiralia</taxon>
        <taxon>Lophotrochozoa</taxon>
        <taxon>Mollusca</taxon>
        <taxon>Bivalvia</taxon>
        <taxon>Autobranchia</taxon>
        <taxon>Heteroconchia</taxon>
        <taxon>Euheterodonta</taxon>
        <taxon>Imparidentia</taxon>
        <taxon>Neoheterodontei</taxon>
        <taxon>Myida</taxon>
        <taxon>Myoidea</taxon>
        <taxon>Myidae</taxon>
        <taxon>Mya</taxon>
    </lineage>
</organism>
<dbReference type="InterPro" id="IPR036259">
    <property type="entry name" value="MFS_trans_sf"/>
</dbReference>
<evidence type="ECO:0000313" key="7">
    <source>
        <dbReference type="Proteomes" id="UP001164746"/>
    </source>
</evidence>
<feature type="transmembrane region" description="Helical" evidence="5">
    <location>
        <begin position="105"/>
        <end position="125"/>
    </location>
</feature>
<dbReference type="SUPFAM" id="SSF103473">
    <property type="entry name" value="MFS general substrate transporter"/>
    <property type="match status" value="1"/>
</dbReference>
<evidence type="ECO:0000313" key="6">
    <source>
        <dbReference type="EMBL" id="WAR18912.1"/>
    </source>
</evidence>
<name>A0ABY7FD10_MYAAR</name>
<sequence length="551" mass="60144">MDDQVKNIDRKEQADPLLNGYSDDQNDVKHVAEQEGDADRNGGVCRRLLATTGRLRTDPVYRHRIIHTAVICWAFVGLGWCVGLSGPTFPDIRLIMGEDLATASWIFTAGSFGYMTGSLSGGVLYDRFNKLLLLAASTFGLAVSTAAVPYCSSLVAMLAIKFLGGFACGHLDAGGNADILHIWGSENGPYMQAAHFGFSLGALLSPLATGPFLTKKTSVCDTRTSGEAKIGSNITVTDTVVVSKNGLLYITDNNRSNGPQGNRSVVDLIANPQNPNCYESYGESKVSVAFWIAAIIVLTSAFGFMFMYIKLKCSTANEKADVKEASKVDREKVERNEMTVSVKVSILVVLCILMAAYCTTEDCFSSFLMTFGLTYLDWDEATGAYATATFWTSFGVGRFIGIFTVSCCSTVAMLTTYLGLLTLGYIGFMVSSIYRFYPLIWTFTAGLGFAMSVIFPAIFSWTSKHVIHVSGKISGMFLVSASVSGMCLPLLIGHLMEYFSPMWFVYILVLATLVCLLSYATIRLLVRTYVKDRLPNEESVEIHIDKESLDV</sequence>
<feature type="transmembrane region" description="Helical" evidence="5">
    <location>
        <begin position="473"/>
        <end position="492"/>
    </location>
</feature>
<feature type="transmembrane region" description="Helical" evidence="5">
    <location>
        <begin position="340"/>
        <end position="357"/>
    </location>
</feature>
<feature type="transmembrane region" description="Helical" evidence="5">
    <location>
        <begin position="504"/>
        <end position="526"/>
    </location>
</feature>
<evidence type="ECO:0000256" key="3">
    <source>
        <dbReference type="ARBA" id="ARBA00023136"/>
    </source>
</evidence>
<proteinExistence type="predicted"/>
<feature type="transmembrane region" description="Helical" evidence="5">
    <location>
        <begin position="440"/>
        <end position="461"/>
    </location>
</feature>
<feature type="transmembrane region" description="Helical" evidence="5">
    <location>
        <begin position="288"/>
        <end position="309"/>
    </location>
</feature>
<feature type="transmembrane region" description="Helical" evidence="5">
    <location>
        <begin position="383"/>
        <end position="405"/>
    </location>
</feature>
<evidence type="ECO:0000256" key="2">
    <source>
        <dbReference type="ARBA" id="ARBA00022989"/>
    </source>
</evidence>
<dbReference type="Pfam" id="PF07690">
    <property type="entry name" value="MFS_1"/>
    <property type="match status" value="2"/>
</dbReference>
<feature type="compositionally biased region" description="Basic and acidic residues" evidence="4">
    <location>
        <begin position="1"/>
        <end position="14"/>
    </location>
</feature>
<keyword evidence="7" id="KW-1185">Reference proteome</keyword>
<dbReference type="PANTHER" id="PTHR23121:SF9">
    <property type="entry name" value="SODIUM-DEPENDENT GLUCOSE TRANSPORTER 1"/>
    <property type="match status" value="1"/>
</dbReference>
<dbReference type="EMBL" id="CP111022">
    <property type="protein sequence ID" value="WAR18912.1"/>
    <property type="molecule type" value="Genomic_DNA"/>
</dbReference>
<reference evidence="6" key="1">
    <citation type="submission" date="2022-11" db="EMBL/GenBank/DDBJ databases">
        <title>Centuries of genome instability and evolution in soft-shell clam transmissible cancer (bioRxiv).</title>
        <authorList>
            <person name="Hart S.F.M."/>
            <person name="Yonemitsu M.A."/>
            <person name="Giersch R.M."/>
            <person name="Beal B.F."/>
            <person name="Arriagada G."/>
            <person name="Davis B.W."/>
            <person name="Ostrander E.A."/>
            <person name="Goff S.P."/>
            <person name="Metzger M.J."/>
        </authorList>
    </citation>
    <scope>NUCLEOTIDE SEQUENCE</scope>
    <source>
        <strain evidence="6">MELC-2E11</strain>
        <tissue evidence="6">Siphon/mantle</tissue>
    </source>
</reference>
<evidence type="ECO:0000256" key="1">
    <source>
        <dbReference type="ARBA" id="ARBA00022692"/>
    </source>
</evidence>
<dbReference type="PANTHER" id="PTHR23121">
    <property type="entry name" value="SODIUM-DEPENDENT GLUCOSE TRANSPORTER 1"/>
    <property type="match status" value="1"/>
</dbReference>
<accession>A0ABY7FD10</accession>
<dbReference type="Proteomes" id="UP001164746">
    <property type="component" value="Chromosome 11"/>
</dbReference>
<dbReference type="InterPro" id="IPR011701">
    <property type="entry name" value="MFS"/>
</dbReference>
<evidence type="ECO:0000256" key="4">
    <source>
        <dbReference type="SAM" id="MobiDB-lite"/>
    </source>
</evidence>